<dbReference type="NCBIfam" id="TIGR01221">
    <property type="entry name" value="rmlC"/>
    <property type="match status" value="1"/>
</dbReference>
<comment type="pathway">
    <text evidence="3 14">Carbohydrate biosynthesis; dTDP-L-rhamnose biosynthesis.</text>
</comment>
<evidence type="ECO:0000256" key="11">
    <source>
        <dbReference type="ARBA" id="ARBA00023277"/>
    </source>
</evidence>
<evidence type="ECO:0000313" key="15">
    <source>
        <dbReference type="EMBL" id="EDI4383346.1"/>
    </source>
</evidence>
<comment type="caution">
    <text evidence="15">The sequence shown here is derived from an EMBL/GenBank/DDBJ whole genome shotgun (WGS) entry which is preliminary data.</text>
</comment>
<evidence type="ECO:0000256" key="5">
    <source>
        <dbReference type="ARBA" id="ARBA00010154"/>
    </source>
</evidence>
<dbReference type="InterPro" id="IPR014710">
    <property type="entry name" value="RmlC-like_jellyroll"/>
</dbReference>
<comment type="subunit">
    <text evidence="6 14">Homodimer.</text>
</comment>
<feature type="active site" description="Proton acceptor" evidence="12">
    <location>
        <position position="62"/>
    </location>
</feature>
<comment type="function">
    <text evidence="2 14">Catalyzes the epimerization of the C3' and C5'positions of dTDP-6-deoxy-D-xylo-4-hexulose, forming dTDP-6-deoxy-L-lyxo-4-hexulose.</text>
</comment>
<reference evidence="15" key="1">
    <citation type="submission" date="2018-07" db="EMBL/GenBank/DDBJ databases">
        <authorList>
            <consortium name="PulseNet: The National Subtyping Network for Foodborne Disease Surveillance"/>
            <person name="Tarr C.L."/>
            <person name="Trees E."/>
            <person name="Katz L.S."/>
            <person name="Carleton-Romer H.A."/>
            <person name="Stroika S."/>
            <person name="Kucerova Z."/>
            <person name="Roache K.F."/>
            <person name="Sabol A.L."/>
            <person name="Besser J."/>
            <person name="Gerner-Smidt P."/>
        </authorList>
    </citation>
    <scope>NUCLEOTIDE SEQUENCE</scope>
    <source>
        <strain evidence="15">PNUSAS014168</strain>
    </source>
</reference>
<evidence type="ECO:0000256" key="9">
    <source>
        <dbReference type="ARBA" id="ARBA00022985"/>
    </source>
</evidence>
<keyword evidence="10 14" id="KW-0413">Isomerase</keyword>
<dbReference type="UniPathway" id="UPA00124"/>
<name>A0A637Z8W7_SALRU</name>
<organism evidence="15">
    <name type="scientific">Salmonella rubislaw</name>
    <dbReference type="NCBI Taxonomy" id="598"/>
    <lineage>
        <taxon>Bacteria</taxon>
        <taxon>Pseudomonadati</taxon>
        <taxon>Pseudomonadota</taxon>
        <taxon>Gammaproteobacteria</taxon>
        <taxon>Enterobacterales</taxon>
        <taxon>Enterobacteriaceae</taxon>
        <taxon>Salmonella</taxon>
    </lineage>
</organism>
<dbReference type="SUPFAM" id="SSF51182">
    <property type="entry name" value="RmlC-like cupins"/>
    <property type="match status" value="1"/>
</dbReference>
<comment type="catalytic activity">
    <reaction evidence="1 14">
        <text>dTDP-4-dehydro-6-deoxy-alpha-D-glucose = dTDP-4-dehydro-beta-L-rhamnose</text>
        <dbReference type="Rhea" id="RHEA:16969"/>
        <dbReference type="ChEBI" id="CHEBI:57649"/>
        <dbReference type="ChEBI" id="CHEBI:62830"/>
        <dbReference type="EC" id="5.1.3.13"/>
    </reaction>
</comment>
<dbReference type="EC" id="5.1.3.13" evidence="7 14"/>
<dbReference type="InterPro" id="IPR000888">
    <property type="entry name" value="RmlC-like"/>
</dbReference>
<accession>A0A637Z8W7</accession>
<evidence type="ECO:0000256" key="1">
    <source>
        <dbReference type="ARBA" id="ARBA00001298"/>
    </source>
</evidence>
<evidence type="ECO:0000256" key="12">
    <source>
        <dbReference type="PIRSR" id="PIRSR600888-1"/>
    </source>
</evidence>
<dbReference type="CDD" id="cd00438">
    <property type="entry name" value="cupin_RmlC"/>
    <property type="match status" value="1"/>
</dbReference>
<protein>
    <recommendedName>
        <fullName evidence="8 14">dTDP-4-dehydrorhamnose 3,5-epimerase</fullName>
        <ecNumber evidence="7 14">5.1.3.13</ecNumber>
    </recommendedName>
    <alternativeName>
        <fullName evidence="14">Thymidine diphospho-4-keto-rhamnose 3,5-epimerase</fullName>
    </alternativeName>
</protein>
<dbReference type="PANTHER" id="PTHR21047">
    <property type="entry name" value="DTDP-6-DEOXY-D-GLUCOSE-3,5 EPIMERASE"/>
    <property type="match status" value="1"/>
</dbReference>
<comment type="similarity">
    <text evidence="5 14">Belongs to the dTDP-4-dehydrorhamnose 3,5-epimerase family.</text>
</comment>
<evidence type="ECO:0000256" key="6">
    <source>
        <dbReference type="ARBA" id="ARBA00011738"/>
    </source>
</evidence>
<evidence type="ECO:0000256" key="10">
    <source>
        <dbReference type="ARBA" id="ARBA00023235"/>
    </source>
</evidence>
<keyword evidence="9" id="KW-0448">Lipopolysaccharide biosynthesis</keyword>
<comment type="pathway">
    <text evidence="4">Bacterial outer membrane biogenesis; LPS O-antigen biosynthesis.</text>
</comment>
<dbReference type="Gene3D" id="2.60.120.10">
    <property type="entry name" value="Jelly Rolls"/>
    <property type="match status" value="1"/>
</dbReference>
<evidence type="ECO:0000256" key="7">
    <source>
        <dbReference type="ARBA" id="ARBA00012098"/>
    </source>
</evidence>
<evidence type="ECO:0000256" key="3">
    <source>
        <dbReference type="ARBA" id="ARBA00004781"/>
    </source>
</evidence>
<dbReference type="EMBL" id="AAMLAN010000049">
    <property type="protein sequence ID" value="EDI4383346.1"/>
    <property type="molecule type" value="Genomic_DNA"/>
</dbReference>
<evidence type="ECO:0000256" key="8">
    <source>
        <dbReference type="ARBA" id="ARBA00019595"/>
    </source>
</evidence>
<dbReference type="GO" id="GO:0019305">
    <property type="term" value="P:dTDP-rhamnose biosynthetic process"/>
    <property type="evidence" value="ECO:0007669"/>
    <property type="project" value="UniProtKB-UniRule"/>
</dbReference>
<keyword evidence="11" id="KW-0119">Carbohydrate metabolism</keyword>
<sequence>MNVIKTEIPDVLIFEPKVFSDERGFFMESFNQKVFEEAVGRKIEFVQDNHSKSTKGVLRGLHYQVEPYAQGKLVRCIAGEVFDVAVDIRKDSETFGKWVGVNISSENKRQLWIPEGFAHGFLVLSDSADFLYKTSNYYSPIHERGIVWNDPTININWPINIDKILSEKDTILPNFINI</sequence>
<evidence type="ECO:0000256" key="13">
    <source>
        <dbReference type="PIRSR" id="PIRSR600888-3"/>
    </source>
</evidence>
<dbReference type="GO" id="GO:0008830">
    <property type="term" value="F:dTDP-4-dehydrorhamnose 3,5-epimerase activity"/>
    <property type="evidence" value="ECO:0007669"/>
    <property type="project" value="UniProtKB-UniRule"/>
</dbReference>
<dbReference type="AlphaFoldDB" id="A0A637Z8W7"/>
<evidence type="ECO:0000256" key="4">
    <source>
        <dbReference type="ARBA" id="ARBA00005125"/>
    </source>
</evidence>
<dbReference type="GO" id="GO:0009103">
    <property type="term" value="P:lipopolysaccharide biosynthetic process"/>
    <property type="evidence" value="ECO:0007669"/>
    <property type="project" value="UniProtKB-KW"/>
</dbReference>
<proteinExistence type="inferred from homology"/>
<gene>
    <name evidence="15" type="ORF">CD518_24770</name>
</gene>
<feature type="active site" description="Proton donor" evidence="12">
    <location>
        <position position="132"/>
    </location>
</feature>
<dbReference type="InterPro" id="IPR011051">
    <property type="entry name" value="RmlC_Cupin_sf"/>
</dbReference>
<dbReference type="FunFam" id="2.60.120.10:FF:000051">
    <property type="entry name" value="dTDP-4-dehydrorhamnose 3,5-epimerase"/>
    <property type="match status" value="1"/>
</dbReference>
<dbReference type="GO" id="GO:0005829">
    <property type="term" value="C:cytosol"/>
    <property type="evidence" value="ECO:0007669"/>
    <property type="project" value="TreeGrafter"/>
</dbReference>
<dbReference type="PANTHER" id="PTHR21047:SF2">
    <property type="entry name" value="THYMIDINE DIPHOSPHO-4-KETO-RHAMNOSE 3,5-EPIMERASE"/>
    <property type="match status" value="1"/>
</dbReference>
<evidence type="ECO:0000256" key="14">
    <source>
        <dbReference type="RuleBase" id="RU364069"/>
    </source>
</evidence>
<dbReference type="Pfam" id="PF00908">
    <property type="entry name" value="dTDP_sugar_isom"/>
    <property type="match status" value="1"/>
</dbReference>
<evidence type="ECO:0000256" key="2">
    <source>
        <dbReference type="ARBA" id="ARBA00001997"/>
    </source>
</evidence>
<feature type="non-terminal residue" evidence="15">
    <location>
        <position position="178"/>
    </location>
</feature>
<feature type="site" description="Participates in a stacking interaction with the thymidine ring of dTDP-4-oxo-6-deoxyglucose" evidence="13">
    <location>
        <position position="138"/>
    </location>
</feature>